<dbReference type="Pfam" id="PF13527">
    <property type="entry name" value="Acetyltransf_9"/>
    <property type="match status" value="1"/>
</dbReference>
<keyword evidence="2" id="KW-0012">Acyltransferase</keyword>
<protein>
    <submittedName>
        <fullName evidence="2">GNAT family N-acetyltransferase</fullName>
        <ecNumber evidence="2">2.3.1.-</ecNumber>
    </submittedName>
</protein>
<evidence type="ECO:0000313" key="2">
    <source>
        <dbReference type="EMBL" id="MEE2033703.1"/>
    </source>
</evidence>
<dbReference type="Gene3D" id="3.40.630.30">
    <property type="match status" value="1"/>
</dbReference>
<dbReference type="InterPro" id="IPR016181">
    <property type="entry name" value="Acyl_CoA_acyltransferase"/>
</dbReference>
<feature type="domain" description="N-acetyltransferase" evidence="1">
    <location>
        <begin position="7"/>
        <end position="146"/>
    </location>
</feature>
<dbReference type="PANTHER" id="PTHR37817:SF1">
    <property type="entry name" value="N-ACETYLTRANSFERASE EIS"/>
    <property type="match status" value="1"/>
</dbReference>
<dbReference type="EMBL" id="JAUZMZ010000094">
    <property type="protein sequence ID" value="MEE2033703.1"/>
    <property type="molecule type" value="Genomic_DNA"/>
</dbReference>
<proteinExistence type="predicted"/>
<dbReference type="PANTHER" id="PTHR37817">
    <property type="entry name" value="N-ACETYLTRANSFERASE EIS"/>
    <property type="match status" value="1"/>
</dbReference>
<organism evidence="2 3">
    <name type="scientific">Rhodococcus chondri</name>
    <dbReference type="NCBI Taxonomy" id="3065941"/>
    <lineage>
        <taxon>Bacteria</taxon>
        <taxon>Bacillati</taxon>
        <taxon>Actinomycetota</taxon>
        <taxon>Actinomycetes</taxon>
        <taxon>Mycobacteriales</taxon>
        <taxon>Nocardiaceae</taxon>
        <taxon>Rhodococcus</taxon>
    </lineage>
</organism>
<dbReference type="InterPro" id="IPR000182">
    <property type="entry name" value="GNAT_dom"/>
</dbReference>
<dbReference type="EC" id="2.3.1.-" evidence="2"/>
<gene>
    <name evidence="2" type="ORF">Q8814_16505</name>
</gene>
<keyword evidence="3" id="KW-1185">Reference proteome</keyword>
<dbReference type="CDD" id="cd04301">
    <property type="entry name" value="NAT_SF"/>
    <property type="match status" value="1"/>
</dbReference>
<comment type="caution">
    <text evidence="2">The sequence shown here is derived from an EMBL/GenBank/DDBJ whole genome shotgun (WGS) entry which is preliminary data.</text>
</comment>
<dbReference type="RefSeq" id="WP_330153095.1">
    <property type="nucleotide sequence ID" value="NZ_JAUZMZ010000094.1"/>
</dbReference>
<evidence type="ECO:0000259" key="1">
    <source>
        <dbReference type="PROSITE" id="PS51186"/>
    </source>
</evidence>
<dbReference type="SUPFAM" id="SSF55729">
    <property type="entry name" value="Acyl-CoA N-acyltransferases (Nat)"/>
    <property type="match status" value="1"/>
</dbReference>
<name>A0ABU7JUK4_9NOCA</name>
<sequence>MSAQAEPEIRVLDSEGELREAMDLFLTAMVGLPPGPTFPAGRVGDYLEAGRTLGAFIEGALVGTVDATSGSIVLPGGGRTRHTAVTHIGVLPTHTRRGVVSALVRRQLRDARSRGDVIATLRASEATIYERFGYGIASTATSLEVA</sequence>
<evidence type="ECO:0000313" key="3">
    <source>
        <dbReference type="Proteomes" id="UP001331936"/>
    </source>
</evidence>
<reference evidence="2 3" key="1">
    <citation type="submission" date="2023-08" db="EMBL/GenBank/DDBJ databases">
        <authorList>
            <person name="Girao M."/>
            <person name="Carvalho M.F."/>
        </authorList>
    </citation>
    <scope>NUCLEOTIDE SEQUENCE [LARGE SCALE GENOMIC DNA]</scope>
    <source>
        <strain evidence="2 3">CC-R104</strain>
    </source>
</reference>
<dbReference type="Proteomes" id="UP001331936">
    <property type="component" value="Unassembled WGS sequence"/>
</dbReference>
<accession>A0ABU7JUK4</accession>
<feature type="non-terminal residue" evidence="2">
    <location>
        <position position="146"/>
    </location>
</feature>
<dbReference type="PROSITE" id="PS51186">
    <property type="entry name" value="GNAT"/>
    <property type="match status" value="1"/>
</dbReference>
<dbReference type="GO" id="GO:0016746">
    <property type="term" value="F:acyltransferase activity"/>
    <property type="evidence" value="ECO:0007669"/>
    <property type="project" value="UniProtKB-KW"/>
</dbReference>
<dbReference type="InterPro" id="IPR051554">
    <property type="entry name" value="Acetyltransferase_Eis"/>
</dbReference>
<keyword evidence="2" id="KW-0808">Transferase</keyword>